<organism evidence="1 2">
    <name type="scientific">Portunus trituberculatus</name>
    <name type="common">Swimming crab</name>
    <name type="synonym">Neptunus trituberculatus</name>
    <dbReference type="NCBI Taxonomy" id="210409"/>
    <lineage>
        <taxon>Eukaryota</taxon>
        <taxon>Metazoa</taxon>
        <taxon>Ecdysozoa</taxon>
        <taxon>Arthropoda</taxon>
        <taxon>Crustacea</taxon>
        <taxon>Multicrustacea</taxon>
        <taxon>Malacostraca</taxon>
        <taxon>Eumalacostraca</taxon>
        <taxon>Eucarida</taxon>
        <taxon>Decapoda</taxon>
        <taxon>Pleocyemata</taxon>
        <taxon>Brachyura</taxon>
        <taxon>Eubrachyura</taxon>
        <taxon>Portunoidea</taxon>
        <taxon>Portunidae</taxon>
        <taxon>Portuninae</taxon>
        <taxon>Portunus</taxon>
    </lineage>
</organism>
<dbReference type="Proteomes" id="UP000324222">
    <property type="component" value="Unassembled WGS sequence"/>
</dbReference>
<reference evidence="1 2" key="1">
    <citation type="submission" date="2019-05" db="EMBL/GenBank/DDBJ databases">
        <title>Another draft genome of Portunus trituberculatus and its Hox gene families provides insights of decapod evolution.</title>
        <authorList>
            <person name="Jeong J.-H."/>
            <person name="Song I."/>
            <person name="Kim S."/>
            <person name="Choi T."/>
            <person name="Kim D."/>
            <person name="Ryu S."/>
            <person name="Kim W."/>
        </authorList>
    </citation>
    <scope>NUCLEOTIDE SEQUENCE [LARGE SCALE GENOMIC DNA]</scope>
    <source>
        <tissue evidence="1">Muscle</tissue>
    </source>
</reference>
<protein>
    <submittedName>
        <fullName evidence="1">Uncharacterized protein</fullName>
    </submittedName>
</protein>
<proteinExistence type="predicted"/>
<dbReference type="EMBL" id="VSRR010025798">
    <property type="protein sequence ID" value="MPC67129.1"/>
    <property type="molecule type" value="Genomic_DNA"/>
</dbReference>
<accession>A0A5B7HB99</accession>
<gene>
    <name evidence="1" type="ORF">E2C01_061295</name>
</gene>
<dbReference type="AlphaFoldDB" id="A0A5B7HB99"/>
<keyword evidence="2" id="KW-1185">Reference proteome</keyword>
<sequence length="90" mass="9989">MIGTIRRQEAHKNILQFLFALPWRRGINQCGKGVSRRPERLHISGKTAVLPPRASPRHQDPASLAPHMSWNCSSVSLLALPLLLSTPAMT</sequence>
<comment type="caution">
    <text evidence="1">The sequence shown here is derived from an EMBL/GenBank/DDBJ whole genome shotgun (WGS) entry which is preliminary data.</text>
</comment>
<evidence type="ECO:0000313" key="2">
    <source>
        <dbReference type="Proteomes" id="UP000324222"/>
    </source>
</evidence>
<evidence type="ECO:0000313" key="1">
    <source>
        <dbReference type="EMBL" id="MPC67129.1"/>
    </source>
</evidence>
<name>A0A5B7HB99_PORTR</name>